<proteinExistence type="predicted"/>
<gene>
    <name evidence="2" type="ORF">ASIM_LOCUS9162</name>
</gene>
<reference evidence="4" key="1">
    <citation type="submission" date="2017-02" db="UniProtKB">
        <authorList>
            <consortium name="WormBaseParasite"/>
        </authorList>
    </citation>
    <scope>IDENTIFICATION</scope>
</reference>
<feature type="region of interest" description="Disordered" evidence="1">
    <location>
        <begin position="113"/>
        <end position="148"/>
    </location>
</feature>
<evidence type="ECO:0000256" key="1">
    <source>
        <dbReference type="SAM" id="MobiDB-lite"/>
    </source>
</evidence>
<evidence type="ECO:0000313" key="4">
    <source>
        <dbReference type="WBParaSite" id="ASIM_0000942401-mRNA-1"/>
    </source>
</evidence>
<dbReference type="Proteomes" id="UP000267096">
    <property type="component" value="Unassembled WGS sequence"/>
</dbReference>
<evidence type="ECO:0000313" key="3">
    <source>
        <dbReference type="Proteomes" id="UP000267096"/>
    </source>
</evidence>
<accession>A0A0M3JP31</accession>
<protein>
    <submittedName>
        <fullName evidence="4">Microtubule-associated protein 2</fullName>
    </submittedName>
</protein>
<feature type="region of interest" description="Disordered" evidence="1">
    <location>
        <begin position="1"/>
        <end position="28"/>
    </location>
</feature>
<dbReference type="WBParaSite" id="ASIM_0000942401-mRNA-1">
    <property type="protein sequence ID" value="ASIM_0000942401-mRNA-1"/>
    <property type="gene ID" value="ASIM_0000942401"/>
</dbReference>
<evidence type="ECO:0000313" key="2">
    <source>
        <dbReference type="EMBL" id="VDK37277.1"/>
    </source>
</evidence>
<dbReference type="EMBL" id="UYRR01027049">
    <property type="protein sequence ID" value="VDK37277.1"/>
    <property type="molecule type" value="Genomic_DNA"/>
</dbReference>
<feature type="compositionally biased region" description="Basic and acidic residues" evidence="1">
    <location>
        <begin position="14"/>
        <end position="28"/>
    </location>
</feature>
<dbReference type="AlphaFoldDB" id="A0A0M3JP31"/>
<keyword evidence="3" id="KW-1185">Reference proteome</keyword>
<reference evidence="2 3" key="2">
    <citation type="submission" date="2018-11" db="EMBL/GenBank/DDBJ databases">
        <authorList>
            <consortium name="Pathogen Informatics"/>
        </authorList>
    </citation>
    <scope>NUCLEOTIDE SEQUENCE [LARGE SCALE GENOMIC DNA]</scope>
</reference>
<sequence length="184" mass="20307">GEEEFGVQQVPEPTTRRERDTATEEQVADREIDQEMPAETFIGTEFAEPPEGYEFKIREGYASSEKPEMTTAAYDEKFESKELIDEASLQKEGKFPAEYAPSAHVEEYRFEAKETDAAAHEQEITQQKERTARQQAKFGSPDDEESYVKDSTFTSKILGIAKKAGMVAGGVVAAPVALAATGAI</sequence>
<name>A0A0M3JP31_ANISI</name>
<organism evidence="4">
    <name type="scientific">Anisakis simplex</name>
    <name type="common">Herring worm</name>
    <dbReference type="NCBI Taxonomy" id="6269"/>
    <lineage>
        <taxon>Eukaryota</taxon>
        <taxon>Metazoa</taxon>
        <taxon>Ecdysozoa</taxon>
        <taxon>Nematoda</taxon>
        <taxon>Chromadorea</taxon>
        <taxon>Rhabditida</taxon>
        <taxon>Spirurina</taxon>
        <taxon>Ascaridomorpha</taxon>
        <taxon>Ascaridoidea</taxon>
        <taxon>Anisakidae</taxon>
        <taxon>Anisakis</taxon>
        <taxon>Anisakis simplex complex</taxon>
    </lineage>
</organism>
<feature type="compositionally biased region" description="Basic and acidic residues" evidence="1">
    <location>
        <begin position="113"/>
        <end position="132"/>
    </location>
</feature>